<sequence>MECPKFVVSGFCSKQMPMVQTGQTNKLRWPFYAEQRQLRIFANDLSYMVLNKH</sequence>
<dbReference type="EMBL" id="CAADFG010000036">
    <property type="protein sequence ID" value="VFJ91914.1"/>
    <property type="molecule type" value="Genomic_DNA"/>
</dbReference>
<gene>
    <name evidence="2" type="ORF">BECKH772A_GA0070896_100365</name>
    <name evidence="1" type="ORF">BECKH772B_GA0070898_100185</name>
    <name evidence="3" type="ORF">BECKH772C_GA0070978_100354</name>
</gene>
<organism evidence="1">
    <name type="scientific">Candidatus Kentrum eta</name>
    <dbReference type="NCBI Taxonomy" id="2126337"/>
    <lineage>
        <taxon>Bacteria</taxon>
        <taxon>Pseudomonadati</taxon>
        <taxon>Pseudomonadota</taxon>
        <taxon>Gammaproteobacteria</taxon>
        <taxon>Candidatus Kentrum</taxon>
    </lineage>
</organism>
<reference evidence="1" key="1">
    <citation type="submission" date="2019-02" db="EMBL/GenBank/DDBJ databases">
        <authorList>
            <person name="Gruber-Vodicka R. H."/>
            <person name="Seah K. B. B."/>
        </authorList>
    </citation>
    <scope>NUCLEOTIDE SEQUENCE</scope>
    <source>
        <strain evidence="3">BECK_SA2B12</strain>
        <strain evidence="2">BECK_SA2B15</strain>
        <strain evidence="1">BECK_SA2B20</strain>
    </source>
</reference>
<dbReference type="AlphaFoldDB" id="A0A450UFX0"/>
<evidence type="ECO:0000313" key="2">
    <source>
        <dbReference type="EMBL" id="VFJ91914.1"/>
    </source>
</evidence>
<dbReference type="EMBL" id="CAADFJ010000035">
    <property type="protein sequence ID" value="VFJ99752.1"/>
    <property type="molecule type" value="Genomic_DNA"/>
</dbReference>
<accession>A0A450UFX0</accession>
<proteinExistence type="predicted"/>
<dbReference type="EMBL" id="CAADFI010000018">
    <property type="protein sequence ID" value="VFJ91445.1"/>
    <property type="molecule type" value="Genomic_DNA"/>
</dbReference>
<name>A0A450UFX0_9GAMM</name>
<evidence type="ECO:0000313" key="1">
    <source>
        <dbReference type="EMBL" id="VFJ91445.1"/>
    </source>
</evidence>
<protein>
    <submittedName>
        <fullName evidence="1">Uncharacterized protein</fullName>
    </submittedName>
</protein>
<evidence type="ECO:0000313" key="3">
    <source>
        <dbReference type="EMBL" id="VFJ99752.1"/>
    </source>
</evidence>